<dbReference type="EMBL" id="FZNV01000002">
    <property type="protein sequence ID" value="SNR39590.1"/>
    <property type="molecule type" value="Genomic_DNA"/>
</dbReference>
<keyword evidence="13" id="KW-0675">Receptor</keyword>
<dbReference type="SUPFAM" id="SSF49464">
    <property type="entry name" value="Carboxypeptidase regulatory domain-like"/>
    <property type="match status" value="1"/>
</dbReference>
<gene>
    <name evidence="13" type="ORF">SAMN04488009_1354</name>
</gene>
<dbReference type="InterPro" id="IPR039426">
    <property type="entry name" value="TonB-dep_rcpt-like"/>
</dbReference>
<proteinExistence type="inferred from homology"/>
<evidence type="ECO:0000256" key="6">
    <source>
        <dbReference type="ARBA" id="ARBA00023136"/>
    </source>
</evidence>
<dbReference type="PANTHER" id="PTHR40980:SF4">
    <property type="entry name" value="TONB-DEPENDENT RECEPTOR-LIKE BETA-BARREL DOMAIN-CONTAINING PROTEIN"/>
    <property type="match status" value="1"/>
</dbReference>
<keyword evidence="14" id="KW-1185">Reference proteome</keyword>
<evidence type="ECO:0000256" key="5">
    <source>
        <dbReference type="ARBA" id="ARBA00023077"/>
    </source>
</evidence>
<dbReference type="InterPro" id="IPR036942">
    <property type="entry name" value="Beta-barrel_TonB_sf"/>
</dbReference>
<keyword evidence="7 8" id="KW-0998">Cell outer membrane</keyword>
<reference evidence="13 14" key="1">
    <citation type="submission" date="2017-06" db="EMBL/GenBank/DDBJ databases">
        <authorList>
            <person name="Varghese N."/>
            <person name="Submissions S."/>
        </authorList>
    </citation>
    <scope>NUCLEOTIDE SEQUENCE [LARGE SCALE GENOMIC DNA]</scope>
    <source>
        <strain evidence="13 14">DSM 19840</strain>
    </source>
</reference>
<dbReference type="NCBIfam" id="TIGR01782">
    <property type="entry name" value="TonB-Xanth-Caul"/>
    <property type="match status" value="1"/>
</dbReference>
<dbReference type="Gene3D" id="2.40.170.20">
    <property type="entry name" value="TonB-dependent receptor, beta-barrel domain"/>
    <property type="match status" value="1"/>
</dbReference>
<evidence type="ECO:0000256" key="9">
    <source>
        <dbReference type="RuleBase" id="RU003357"/>
    </source>
</evidence>
<evidence type="ECO:0000259" key="12">
    <source>
        <dbReference type="Pfam" id="PF07715"/>
    </source>
</evidence>
<name>A0ABY1SEX9_9FLAO</name>
<evidence type="ECO:0000256" key="2">
    <source>
        <dbReference type="ARBA" id="ARBA00022448"/>
    </source>
</evidence>
<evidence type="ECO:0000259" key="11">
    <source>
        <dbReference type="Pfam" id="PF00593"/>
    </source>
</evidence>
<comment type="similarity">
    <text evidence="8 9">Belongs to the TonB-dependent receptor family.</text>
</comment>
<dbReference type="Gene3D" id="2.170.130.10">
    <property type="entry name" value="TonB-dependent receptor, plug domain"/>
    <property type="match status" value="1"/>
</dbReference>
<dbReference type="InterPro" id="IPR000531">
    <property type="entry name" value="Beta-barrel_TonB"/>
</dbReference>
<dbReference type="RefSeq" id="WP_089259857.1">
    <property type="nucleotide sequence ID" value="NZ_FZNV01000002.1"/>
</dbReference>
<evidence type="ECO:0000256" key="7">
    <source>
        <dbReference type="ARBA" id="ARBA00023237"/>
    </source>
</evidence>
<dbReference type="InterPro" id="IPR037066">
    <property type="entry name" value="Plug_dom_sf"/>
</dbReference>
<organism evidence="13 14">
    <name type="scientific">Maribacter sedimenticola</name>
    <dbReference type="NCBI Taxonomy" id="228956"/>
    <lineage>
        <taxon>Bacteria</taxon>
        <taxon>Pseudomonadati</taxon>
        <taxon>Bacteroidota</taxon>
        <taxon>Flavobacteriia</taxon>
        <taxon>Flavobacteriales</taxon>
        <taxon>Flavobacteriaceae</taxon>
        <taxon>Maribacter</taxon>
    </lineage>
</organism>
<keyword evidence="5 9" id="KW-0798">TonB box</keyword>
<keyword evidence="10" id="KW-0732">Signal</keyword>
<evidence type="ECO:0000256" key="4">
    <source>
        <dbReference type="ARBA" id="ARBA00022692"/>
    </source>
</evidence>
<accession>A0ABY1SEX9</accession>
<keyword evidence="3 8" id="KW-1134">Transmembrane beta strand</keyword>
<dbReference type="InterPro" id="IPR010104">
    <property type="entry name" value="TonB_rcpt_bac"/>
</dbReference>
<dbReference type="PROSITE" id="PS52016">
    <property type="entry name" value="TONB_DEPENDENT_REC_3"/>
    <property type="match status" value="1"/>
</dbReference>
<dbReference type="PANTHER" id="PTHR40980">
    <property type="entry name" value="PLUG DOMAIN-CONTAINING PROTEIN"/>
    <property type="match status" value="1"/>
</dbReference>
<evidence type="ECO:0000313" key="14">
    <source>
        <dbReference type="Proteomes" id="UP000198337"/>
    </source>
</evidence>
<evidence type="ECO:0000256" key="8">
    <source>
        <dbReference type="PROSITE-ProRule" id="PRU01360"/>
    </source>
</evidence>
<keyword evidence="2 8" id="KW-0813">Transport</keyword>
<dbReference type="Pfam" id="PF00593">
    <property type="entry name" value="TonB_dep_Rec_b-barrel"/>
    <property type="match status" value="1"/>
</dbReference>
<evidence type="ECO:0000256" key="10">
    <source>
        <dbReference type="SAM" id="SignalP"/>
    </source>
</evidence>
<dbReference type="Gene3D" id="2.60.40.1120">
    <property type="entry name" value="Carboxypeptidase-like, regulatory domain"/>
    <property type="match status" value="1"/>
</dbReference>
<dbReference type="InterPro" id="IPR012910">
    <property type="entry name" value="Plug_dom"/>
</dbReference>
<dbReference type="Pfam" id="PF07715">
    <property type="entry name" value="Plug"/>
    <property type="match status" value="1"/>
</dbReference>
<comment type="subcellular location">
    <subcellularLocation>
        <location evidence="1 8">Cell outer membrane</location>
        <topology evidence="1 8">Multi-pass membrane protein</topology>
    </subcellularLocation>
</comment>
<evidence type="ECO:0000313" key="13">
    <source>
        <dbReference type="EMBL" id="SNR39590.1"/>
    </source>
</evidence>
<dbReference type="Pfam" id="PF13715">
    <property type="entry name" value="CarbopepD_reg_2"/>
    <property type="match status" value="1"/>
</dbReference>
<keyword evidence="4 8" id="KW-0812">Transmembrane</keyword>
<dbReference type="InterPro" id="IPR008969">
    <property type="entry name" value="CarboxyPept-like_regulatory"/>
</dbReference>
<keyword evidence="6 8" id="KW-0472">Membrane</keyword>
<evidence type="ECO:0000256" key="1">
    <source>
        <dbReference type="ARBA" id="ARBA00004571"/>
    </source>
</evidence>
<evidence type="ECO:0000256" key="3">
    <source>
        <dbReference type="ARBA" id="ARBA00022452"/>
    </source>
</evidence>
<comment type="caution">
    <text evidence="13">The sequence shown here is derived from an EMBL/GenBank/DDBJ whole genome shotgun (WGS) entry which is preliminary data.</text>
</comment>
<sequence>MKKHQLVIRPYNTVLFTLLSLFTILCASAQEKAIVKGTIRDAELKSPLPGANVIISGTTNGTTANFDGQYTLFVSEGTFEIEISYLGNETKKINVQVNAGEVKIINVELVPQATQLDDVVVTGSLEGQQRALNQQKAADNLKSIVSADQMGKFPDQNSAESLQRVSGVNLQRDEGDGRFVLVRGLAPQFTNISINGEQIPSPEGESRFVALDAIPSNQLSSLEVSKSITPDMDGDAIGGSVNLNTPTATKRELSINGSAAMEYNNASDKTVGQGSVNISKRSEDGKFGFILSGSYAGSKKENDRYEFDGWGDVGSNDIELLEIADYTIDRNRYGASSTLDFKGQNTNLYLRGLFSELREYEVRRRATFQAEEEDGEIEYAYTKELKDRPENQGVLSLNLGGSTVTPGLIFDYEVSYSKAWQDTPRNDQVVFENEGSPFAFNVTDRLNPKLVSLNGIGAEADPLTNLSLLEFKEYEKESTLAEDENITLKSNIIMPFTISENTGEFKFGGKIRLKEKQYTVRNFELLEYDGDQDLTLDSNSFSDNFNAIGFMDGSFNTPLGNFISLNAIDTFVNANLGDFESDTEKAIEETVSQEYIASENVYAAYAMGKINFKKLMVLGGLRYEATRFTYDSGIFDEEAGEAIAVNGENDYNFLLPMLHLKYNVNENTILRASATQSYSRPNFQALAQGAVFNSADLEAEIFNPDLVPVEAVNLDIFAEHYFGTVGLVSAGVFYKKLDNFIYQQTTDREYRGIPNVEVTQSVNGNTANLIGFELAYQQKLSFLPGFLSGFVIYANYSYTNSKAEVENFSEDDEITEIDLPGQAKHVGNAALGYNNKGFDARLSFNYNGAFTSEFDGSDLVRIDDRMQIDFTMSQSFAKKRMTAYIELVNINDENQIELYNTIATPRERQRYGSWGRLGLRFNF</sequence>
<protein>
    <submittedName>
        <fullName evidence="13">TonB-dependent receptor</fullName>
    </submittedName>
</protein>
<feature type="chain" id="PRO_5046013768" evidence="10">
    <location>
        <begin position="30"/>
        <end position="923"/>
    </location>
</feature>
<feature type="signal peptide" evidence="10">
    <location>
        <begin position="1"/>
        <end position="29"/>
    </location>
</feature>
<dbReference type="Proteomes" id="UP000198337">
    <property type="component" value="Unassembled WGS sequence"/>
</dbReference>
<dbReference type="SUPFAM" id="SSF56935">
    <property type="entry name" value="Porins"/>
    <property type="match status" value="1"/>
</dbReference>
<feature type="domain" description="TonB-dependent receptor-like beta-barrel" evidence="11">
    <location>
        <begin position="527"/>
        <end position="889"/>
    </location>
</feature>
<feature type="domain" description="TonB-dependent receptor plug" evidence="12">
    <location>
        <begin position="143"/>
        <end position="239"/>
    </location>
</feature>